<dbReference type="Proteomes" id="UP000001555">
    <property type="component" value="Unassembled WGS sequence"/>
</dbReference>
<dbReference type="VEuPathDB" id="VectorBase:ISCI018367"/>
<protein>
    <submittedName>
        <fullName evidence="2 3">Uncharacterized protein</fullName>
    </submittedName>
</protein>
<sequence>MRRRGTHHIHVVRPSLGREALGPRRLRGRTPPVSLLGSHGSAGGHGVSSCNVASPASVPHGTLHGTPPPGSHNHGSSHRRRSVTDIPRGGGGGAAPTLRRPRPRTSDVSRSARPAAAARGGRVRDSGVTLPRALLAQSRRQDEEKAGKTVGAHWRRSGELREKRFGMRRMRMETRGSPKSARRIFSERTRLGM</sequence>
<name>B7PK41_IXOSC</name>
<organism>
    <name type="scientific">Ixodes scapularis</name>
    <name type="common">Black-legged tick</name>
    <name type="synonym">Deer tick</name>
    <dbReference type="NCBI Taxonomy" id="6945"/>
    <lineage>
        <taxon>Eukaryota</taxon>
        <taxon>Metazoa</taxon>
        <taxon>Ecdysozoa</taxon>
        <taxon>Arthropoda</taxon>
        <taxon>Chelicerata</taxon>
        <taxon>Arachnida</taxon>
        <taxon>Acari</taxon>
        <taxon>Parasitiformes</taxon>
        <taxon>Ixodida</taxon>
        <taxon>Ixodoidea</taxon>
        <taxon>Ixodidae</taxon>
        <taxon>Ixodinae</taxon>
        <taxon>Ixodes</taxon>
    </lineage>
</organism>
<feature type="compositionally biased region" description="Basic and acidic residues" evidence="1">
    <location>
        <begin position="184"/>
        <end position="193"/>
    </location>
</feature>
<dbReference type="HOGENOM" id="CLU_1410263_0_0_1"/>
<dbReference type="EMBL" id="DS730419">
    <property type="protein sequence ID" value="EEC06963.1"/>
    <property type="molecule type" value="Genomic_DNA"/>
</dbReference>
<feature type="region of interest" description="Disordered" evidence="1">
    <location>
        <begin position="172"/>
        <end position="193"/>
    </location>
</feature>
<dbReference type="EnsemblMetazoa" id="ISCW018367-RA">
    <property type="protein sequence ID" value="ISCW018367-PA"/>
    <property type="gene ID" value="ISCW018367"/>
</dbReference>
<proteinExistence type="predicted"/>
<dbReference type="PaxDb" id="6945-B7PK41"/>
<feature type="region of interest" description="Disordered" evidence="1">
    <location>
        <begin position="135"/>
        <end position="154"/>
    </location>
</feature>
<evidence type="ECO:0000256" key="1">
    <source>
        <dbReference type="SAM" id="MobiDB-lite"/>
    </source>
</evidence>
<feature type="region of interest" description="Disordered" evidence="1">
    <location>
        <begin position="1"/>
        <end position="129"/>
    </location>
</feature>
<dbReference type="AlphaFoldDB" id="B7PK41"/>
<feature type="compositionally biased region" description="Low complexity" evidence="1">
    <location>
        <begin position="29"/>
        <end position="39"/>
    </location>
</feature>
<evidence type="ECO:0000313" key="3">
    <source>
        <dbReference type="EnsemblMetazoa" id="ISCW018367-PA"/>
    </source>
</evidence>
<evidence type="ECO:0000313" key="4">
    <source>
        <dbReference type="Proteomes" id="UP000001555"/>
    </source>
</evidence>
<dbReference type="VEuPathDB" id="VectorBase:ISCW018367"/>
<keyword evidence="4" id="KW-1185">Reference proteome</keyword>
<dbReference type="InParanoid" id="B7PK41"/>
<reference evidence="3" key="2">
    <citation type="submission" date="2020-05" db="UniProtKB">
        <authorList>
            <consortium name="EnsemblMetazoa"/>
        </authorList>
    </citation>
    <scope>IDENTIFICATION</scope>
    <source>
        <strain evidence="3">wikel</strain>
    </source>
</reference>
<reference evidence="2 4" key="1">
    <citation type="submission" date="2008-03" db="EMBL/GenBank/DDBJ databases">
        <title>Annotation of Ixodes scapularis.</title>
        <authorList>
            <consortium name="Ixodes scapularis Genome Project Consortium"/>
            <person name="Caler E."/>
            <person name="Hannick L.I."/>
            <person name="Bidwell S."/>
            <person name="Joardar V."/>
            <person name="Thiagarajan M."/>
            <person name="Amedeo P."/>
            <person name="Galinsky K.J."/>
            <person name="Schobel S."/>
            <person name="Inman J."/>
            <person name="Hostetler J."/>
            <person name="Miller J."/>
            <person name="Hammond M."/>
            <person name="Megy K."/>
            <person name="Lawson D."/>
            <person name="Kodira C."/>
            <person name="Sutton G."/>
            <person name="Meyer J."/>
            <person name="Hill C.A."/>
            <person name="Birren B."/>
            <person name="Nene V."/>
            <person name="Collins F."/>
            <person name="Alarcon-Chaidez F."/>
            <person name="Wikel S."/>
            <person name="Strausberg R."/>
        </authorList>
    </citation>
    <scope>NUCLEOTIDE SEQUENCE [LARGE SCALE GENOMIC DNA]</scope>
    <source>
        <strain evidence="4">Wikel</strain>
        <strain evidence="2">Wikel colony</strain>
    </source>
</reference>
<feature type="compositionally biased region" description="Low complexity" evidence="1">
    <location>
        <begin position="106"/>
        <end position="120"/>
    </location>
</feature>
<evidence type="ECO:0000313" key="2">
    <source>
        <dbReference type="EMBL" id="EEC06963.1"/>
    </source>
</evidence>
<accession>B7PK41</accession>
<gene>
    <name evidence="2" type="ORF">IscW_ISCW018367</name>
</gene>
<dbReference type="EMBL" id="ABJB010873993">
    <property type="status" value="NOT_ANNOTATED_CDS"/>
    <property type="molecule type" value="Genomic_DNA"/>
</dbReference>
<feature type="compositionally biased region" description="Basic residues" evidence="1">
    <location>
        <begin position="1"/>
        <end position="11"/>
    </location>
</feature>